<keyword evidence="9" id="KW-1185">Reference proteome</keyword>
<feature type="domain" description="C2HC/C3H-type" evidence="6">
    <location>
        <begin position="453"/>
        <end position="482"/>
    </location>
</feature>
<feature type="compositionally biased region" description="Basic and acidic residues" evidence="5">
    <location>
        <begin position="1198"/>
        <end position="1217"/>
    </location>
</feature>
<organism evidence="7 9">
    <name type="scientific">Neospora caninum (strain Liverpool)</name>
    <dbReference type="NCBI Taxonomy" id="572307"/>
    <lineage>
        <taxon>Eukaryota</taxon>
        <taxon>Sar</taxon>
        <taxon>Alveolata</taxon>
        <taxon>Apicomplexa</taxon>
        <taxon>Conoidasida</taxon>
        <taxon>Coccidia</taxon>
        <taxon>Eucoccidiorida</taxon>
        <taxon>Eimeriorina</taxon>
        <taxon>Sarcocystidae</taxon>
        <taxon>Neospora</taxon>
    </lineage>
</organism>
<feature type="region of interest" description="Disordered" evidence="5">
    <location>
        <begin position="1768"/>
        <end position="1910"/>
    </location>
</feature>
<feature type="region of interest" description="Disordered" evidence="5">
    <location>
        <begin position="1575"/>
        <end position="1675"/>
    </location>
</feature>
<gene>
    <name evidence="8" type="ORF">BN1204_050760</name>
    <name evidence="7" type="ORF">NCLIV_050760</name>
</gene>
<evidence type="ECO:0000256" key="4">
    <source>
        <dbReference type="PROSITE-ProRule" id="PRU01371"/>
    </source>
</evidence>
<dbReference type="Pfam" id="PF13913">
    <property type="entry name" value="zf-C2HC_2"/>
    <property type="match status" value="2"/>
</dbReference>
<feature type="region of interest" description="Disordered" evidence="5">
    <location>
        <begin position="1338"/>
        <end position="1515"/>
    </location>
</feature>
<feature type="compositionally biased region" description="Basic and acidic residues" evidence="5">
    <location>
        <begin position="580"/>
        <end position="604"/>
    </location>
</feature>
<evidence type="ECO:0000256" key="1">
    <source>
        <dbReference type="ARBA" id="ARBA00022723"/>
    </source>
</evidence>
<protein>
    <recommendedName>
        <fullName evidence="6">C2HC/C3H-type domain-containing protein</fullName>
    </recommendedName>
</protein>
<dbReference type="InParanoid" id="F0VKP7"/>
<evidence type="ECO:0000256" key="3">
    <source>
        <dbReference type="ARBA" id="ARBA00022833"/>
    </source>
</evidence>
<evidence type="ECO:0000313" key="8">
    <source>
        <dbReference type="EMBL" id="CEL69364.1"/>
    </source>
</evidence>
<dbReference type="RefSeq" id="XP_003884678.1">
    <property type="nucleotide sequence ID" value="XM_003884629.1"/>
</dbReference>
<feature type="compositionally biased region" description="Polar residues" evidence="5">
    <location>
        <begin position="2507"/>
        <end position="2519"/>
    </location>
</feature>
<feature type="compositionally biased region" description="Basic and acidic residues" evidence="5">
    <location>
        <begin position="1093"/>
        <end position="1102"/>
    </location>
</feature>
<feature type="compositionally biased region" description="Polar residues" evidence="5">
    <location>
        <begin position="971"/>
        <end position="997"/>
    </location>
</feature>
<keyword evidence="2 4" id="KW-0863">Zinc-finger</keyword>
<feature type="compositionally biased region" description="Low complexity" evidence="5">
    <location>
        <begin position="930"/>
        <end position="941"/>
    </location>
</feature>
<feature type="compositionally biased region" description="Basic and acidic residues" evidence="5">
    <location>
        <begin position="1822"/>
        <end position="1843"/>
    </location>
</feature>
<dbReference type="OMA" id="ASKSNRW"/>
<feature type="region of interest" description="Disordered" evidence="5">
    <location>
        <begin position="289"/>
        <end position="344"/>
    </location>
</feature>
<feature type="compositionally biased region" description="Polar residues" evidence="5">
    <location>
        <begin position="1786"/>
        <end position="1799"/>
    </location>
</feature>
<reference evidence="8" key="4">
    <citation type="journal article" date="2015" name="PLoS ONE">
        <title>Comprehensive Evaluation of Toxoplasma gondii VEG and Neospora caninum LIV Genomes with Tachyzoite Stage Transcriptome and Proteome Defines Novel Transcript Features.</title>
        <authorList>
            <person name="Ramaprasad A."/>
            <person name="Mourier T."/>
            <person name="Naeem R."/>
            <person name="Malas T.B."/>
            <person name="Moussa E."/>
            <person name="Panigrahi A."/>
            <person name="Vermont S.J."/>
            <person name="Otto T.D."/>
            <person name="Wastling J."/>
            <person name="Pain A."/>
        </authorList>
    </citation>
    <scope>NUCLEOTIDE SEQUENCE</scope>
    <source>
        <strain evidence="8">Liverpool</strain>
    </source>
</reference>
<feature type="region of interest" description="Disordered" evidence="5">
    <location>
        <begin position="1948"/>
        <end position="2094"/>
    </location>
</feature>
<proteinExistence type="predicted"/>
<evidence type="ECO:0000313" key="7">
    <source>
        <dbReference type="EMBL" id="CBZ54648.1"/>
    </source>
</evidence>
<dbReference type="PROSITE" id="PS52027">
    <property type="entry name" value="ZF_C2HC_C3H"/>
    <property type="match status" value="1"/>
</dbReference>
<feature type="region of interest" description="Disordered" evidence="5">
    <location>
        <begin position="2684"/>
        <end position="2711"/>
    </location>
</feature>
<feature type="compositionally biased region" description="Low complexity" evidence="5">
    <location>
        <begin position="891"/>
        <end position="920"/>
    </location>
</feature>
<dbReference type="EMBL" id="FR823391">
    <property type="protein sequence ID" value="CBZ54648.1"/>
    <property type="molecule type" value="Genomic_DNA"/>
</dbReference>
<feature type="compositionally biased region" description="Low complexity" evidence="5">
    <location>
        <begin position="66"/>
        <end position="78"/>
    </location>
</feature>
<feature type="region of interest" description="Disordered" evidence="5">
    <location>
        <begin position="1057"/>
        <end position="1271"/>
    </location>
</feature>
<evidence type="ECO:0000256" key="5">
    <source>
        <dbReference type="SAM" id="MobiDB-lite"/>
    </source>
</evidence>
<feature type="compositionally biased region" description="Basic and acidic residues" evidence="5">
    <location>
        <begin position="1604"/>
        <end position="1615"/>
    </location>
</feature>
<feature type="compositionally biased region" description="Basic and acidic residues" evidence="5">
    <location>
        <begin position="2129"/>
        <end position="2146"/>
    </location>
</feature>
<feature type="compositionally biased region" description="Basic and acidic residues" evidence="5">
    <location>
        <begin position="1484"/>
        <end position="1505"/>
    </location>
</feature>
<feature type="compositionally biased region" description="Basic and acidic residues" evidence="5">
    <location>
        <begin position="943"/>
        <end position="952"/>
    </location>
</feature>
<evidence type="ECO:0000259" key="6">
    <source>
        <dbReference type="PROSITE" id="PS52027"/>
    </source>
</evidence>
<reference evidence="9" key="3">
    <citation type="journal article" date="2012" name="PLoS Pathog.">
        <title>Comparative genomics of the apicomplexan parasites Toxoplasma gondii and Neospora caninum: Coccidia differing in host range and transmission strategy.</title>
        <authorList>
            <person name="Reid A.J."/>
            <person name="Vermont S.J."/>
            <person name="Cotton J.A."/>
            <person name="Harris D."/>
            <person name="Hill-Cawthorne G.A."/>
            <person name="Konen-Waisman S."/>
            <person name="Latham S.M."/>
            <person name="Mourier T."/>
            <person name="Norton R."/>
            <person name="Quail M.A."/>
            <person name="Sanders M."/>
            <person name="Shanmugam D."/>
            <person name="Sohal A."/>
            <person name="Wasmuth J.D."/>
            <person name="Brunk B."/>
            <person name="Grigg M.E."/>
            <person name="Howard J.C."/>
            <person name="Parkinson J."/>
            <person name="Roos D.S."/>
            <person name="Trees A.J."/>
            <person name="Berriman M."/>
            <person name="Pain A."/>
            <person name="Wastling J.M."/>
        </authorList>
    </citation>
    <scope>NUCLEOTIDE SEQUENCE [LARGE SCALE GENOMIC DNA]</scope>
    <source>
        <strain evidence="9">Liverpool</strain>
    </source>
</reference>
<feature type="region of interest" description="Disordered" evidence="5">
    <location>
        <begin position="694"/>
        <end position="735"/>
    </location>
</feature>
<accession>F0VKP7</accession>
<evidence type="ECO:0000256" key="2">
    <source>
        <dbReference type="ARBA" id="ARBA00022771"/>
    </source>
</evidence>
<feature type="compositionally biased region" description="Basic and acidic residues" evidence="5">
    <location>
        <begin position="998"/>
        <end position="1011"/>
    </location>
</feature>
<reference evidence="7" key="1">
    <citation type="submission" date="2011-02" db="EMBL/GenBank/DDBJ databases">
        <authorList>
            <person name="Aslett M."/>
        </authorList>
    </citation>
    <scope>NUCLEOTIDE SEQUENCE</scope>
    <source>
        <strain evidence="7">Liverpool</strain>
    </source>
</reference>
<keyword evidence="1" id="KW-0479">Metal-binding</keyword>
<feature type="region of interest" description="Disordered" evidence="5">
    <location>
        <begin position="1289"/>
        <end position="1320"/>
    </location>
</feature>
<feature type="compositionally biased region" description="Basic and acidic residues" evidence="5">
    <location>
        <begin position="1717"/>
        <end position="1734"/>
    </location>
</feature>
<dbReference type="Proteomes" id="UP000007494">
    <property type="component" value="Chromosome X"/>
</dbReference>
<dbReference type="GeneID" id="13446353"/>
<dbReference type="VEuPathDB" id="ToxoDB:NCLIV_050760"/>
<feature type="compositionally biased region" description="Low complexity" evidence="5">
    <location>
        <begin position="1363"/>
        <end position="1373"/>
    </location>
</feature>
<sequence>MDEDSTSRCPWERVGPETTPPESLPRGGCSAHLSPTRQDQDVPRSAQDAAEPQRLQGVACESGTVPFPFSPSFGSPHSLPASSQPDACSPDHAGSTRIPQFHVRRVPCEDDQGDSREGRESEEQEHTEEAGSERRKVRRKDGEDRENASERVRENGAQLELKTTAPHSMREDATTTAPHEEARQDLGTDGALSVPADEPGAASVRSETETALGEDLSTHFSRLSLNHGEVPACGVAANVAGTSRAHVNPHSPTSGLPTCSLRLASGLSASGRLEQSRAAFSRLHDLAEPASTSTGHEDPQNPACLGDTLPARSVSSADGSLDEAFASSEEGGHHAAPAPRQEPTFFSAPHVPLVPVGMDFSEEKDALLAVPAGLRTPSSFSGRVSQQHRPGAFALRPEEVPLFDTQINSFDDFLHAVEQKEQEEATRTFLDICGASEREGGSGDNPGPKLDDELRPCSLCKRSFAAWRLPRHVQACARARDARLAFLRRQRAQNPRASKPAGSSGSEAASLHEHGKKARSTGSAALAVPPQGNSQAGLRPVSIQPSEAAAADPAQSGDFPVPSGRTSVLVEAVQQLTSSSEREAERSAEDDARREAERGSREGNEGLVGRAVQDPTAAATCEAFGPQADGDKCEEDCEAEETERVGEALACASFEAEDLLDRATLPGSAGSSGTACNRGTVFGAVSSACFASREASRSVSPTEGDRQGASLCVSEDSQLGGTGDATVPRGEDSASEEIDLAAPVLLLPSQTDNGPPVAVTVFARSSAPLSSLSASVSSDGESGGPQAPQCSERLSPPQSGAGRAQTASGSAAEGRFLEEATELSLPHFLDVQATLAVLPLPWEVEGERWEPEELETKVCTEEDETDLAMLHSPKMHGGEGLSLSLRGSAKVVCSSSHSCTPPSRSPSEASRQASRLSSSSPTDGDKSPGKKASSASAAPAPLRRGEARRSEEPATNLAGATESVPRKSSKPQRATAPTSPRTQKPATHVYSHNPTEQTAKRDGLRSVRPEDRWKIQPTATCPFCSRSFCVKRYEGHVQVCQRLRFTRPAGVAKKASAQEVKSVEAKKAKSRLPSSESAKRIPIWMRGAVAKGQGEEKPEGKRSVSAAARRADGAGCKGGVSERRDCKVSEERDRAAAAKESEKPGRAGTERDGKRPLANGRTEPPRDGDSHEMEKPETVPRAVRGASCGAAERLAASGRRESGGGPRGDEPQSKRSEAASAAEMLGNALLCGTGGPNASPGAISSGDPSSPSLGRAKRESPLPLVPLQQGDMSLSPFSTAALSEALLEMATEHPPAEARVEQRRHGSAGENRVPGQRLSPSGLIRDLVFQLVMMGVQAAGAERAAEDSGRSRQPRSQDSPFVSGSRSASGARGWPDLVFDVVSRVQENPTDSEASDEESSGPGRAPPLGWTREPEGRSLEGGQPGESLSAGGAGLHLCLEGAKRGRQTSGSVWATSGREREFARDGRERNEGAELNGLPWGLLPRERSRLRKEDQRDADSREVDSGSRSSSVSCEMRLAGGSCEHSVASLVDSASECVPGEADSEDEAALLGASHHSFGTAFFAPFSSNEGLVARHDSRRLTGPVTAKRAGTGERGSAGLWSSREGRGRSSDGGKVKSAPKSVVQRNAIRRIHQGHVSAETPLESLREEPSSFSQSSGEDTDAVLPGPDLVQGDSKGALKDLLRRSRMLLKQARALEPPSAAQVERRGTGGDMATDETARDAPDAGNRADGDDAKVCTPSGTLAASCGSPSDPVGCWELLETGAWGNSQRAFSGREETGAEACSSVAHSSPFQQRTVESARNAPEDRSASEDPGGAAVDGDLSARARSADSEARRFLETEKGAASRSPQKRVSTASHLHAASLSRADGDRAEGKQEDACAPRRLVGASSRQTASGSGAGSVPEAFETGELPEISQAVSRAVDSSLPRPAFPFSSREASVAFPPGFSAGACGRPDSRSPSREACCATRTGSVPPGDEVLPRRHRRRISFEEATDFAARDRPGSPPQLNGCADARLIRGGEDEERSFHHGEAGRRARREIERQSSGSTNSAFSNSGSEWSRRSSCASRSSSVSSQPGDVSPPRSFVESPPRWSSAEQPLDVGLRETGHPLLTSRVSSFLDEFHQNFGTPRLPRESRETGGRSRARESLSRSTATAAAAGGGHVRRSSAESRPEGGVSLGGRGRDHFLPSSWQASQMGETEPRSRNSQMGRGLVARGEEHIPAARPPQMLVGSGSTRREQAKSCTALGASGEPSGGSQNSGGGQVHGWRAGTQNLARPCQDSLLAGDSSATLADANFALRNTVVPQPFQPPQLGGGGKREERTVRYPVADQQSLTGNEASRARAVGSSLFRVAPVASQVAPVGEGRDGQAGIPRADVSRALSDVHERGEPIKVSAAEHPSVVHFRLYPEPTKRELDARHGSAYNAPLSHSSSFLSTAAPSRPAVTPVCETRSMYGGYLPTCVVQNETYGGELYSKPGGLSVAGGEQKSGVPSFSIAARSVAVPPQPLADVSSSAVGRPNESSPAPGASGFLLPSDHAPGNAPVMHWELNLRTGQWRSQSGEPRRGGSSLRVSSAGNGGTPIPVPGRTPEPHAAGAGTKSRPLGGGSESNEAARHWKGVANCGTSQLVSMASLRTQEGFLSGRGAPQATLAAVRAVSSAGVARSIPVQEPSPLQRQLQQRLLASKSNRWDVAASRSPPEATGSGRGSSAWRVPNPVDEQEMQRRKDYLQWCNLSVVSQPIVCEKATEAPTSVPWPRARFAGGTLNAAAGCALPQTWQGAAGSEQKGTSWLGAGGSKMPSWGGARLSASHRVFLAEH</sequence>
<dbReference type="InterPro" id="IPR049899">
    <property type="entry name" value="Znf_C2HC_C3H"/>
</dbReference>
<feature type="region of interest" description="Disordered" evidence="5">
    <location>
        <begin position="2123"/>
        <end position="2266"/>
    </location>
</feature>
<keyword evidence="3" id="KW-0862">Zinc</keyword>
<feature type="region of interest" description="Disordered" evidence="5">
    <location>
        <begin position="1"/>
        <end position="211"/>
    </location>
</feature>
<dbReference type="eggNOG" id="ENOG502R013">
    <property type="taxonomic scope" value="Eukaryota"/>
</dbReference>
<dbReference type="GO" id="GO:0008270">
    <property type="term" value="F:zinc ion binding"/>
    <property type="evidence" value="ECO:0007669"/>
    <property type="project" value="UniProtKB-KW"/>
</dbReference>
<dbReference type="EMBL" id="LN714485">
    <property type="protein sequence ID" value="CEL69364.1"/>
    <property type="molecule type" value="Genomic_DNA"/>
</dbReference>
<feature type="compositionally biased region" description="Basic and acidic residues" evidence="5">
    <location>
        <begin position="168"/>
        <end position="186"/>
    </location>
</feature>
<feature type="region of interest" description="Disordered" evidence="5">
    <location>
        <begin position="891"/>
        <end position="1011"/>
    </location>
</feature>
<feature type="compositionally biased region" description="Basic and acidic residues" evidence="5">
    <location>
        <begin position="1866"/>
        <end position="1880"/>
    </location>
</feature>
<feature type="compositionally biased region" description="Low complexity" evidence="5">
    <location>
        <begin position="1855"/>
        <end position="1864"/>
    </location>
</feature>
<feature type="compositionally biased region" description="Basic and acidic residues" evidence="5">
    <location>
        <begin position="2013"/>
        <end position="2040"/>
    </location>
</feature>
<feature type="region of interest" description="Disordered" evidence="5">
    <location>
        <begin position="2552"/>
        <end position="2608"/>
    </location>
</feature>
<feature type="compositionally biased region" description="Low complexity" evidence="5">
    <location>
        <begin position="2042"/>
        <end position="2072"/>
    </location>
</feature>
<feature type="region of interest" description="Disordered" evidence="5">
    <location>
        <begin position="491"/>
        <end position="612"/>
    </location>
</feature>
<feature type="compositionally biased region" description="Basic and acidic residues" evidence="5">
    <location>
        <begin position="1163"/>
        <end position="1178"/>
    </location>
</feature>
<name>F0VKP7_NEOCL</name>
<feature type="compositionally biased region" description="Basic and acidic residues" evidence="5">
    <location>
        <begin position="1120"/>
        <end position="1155"/>
    </location>
</feature>
<feature type="compositionally biased region" description="Basic and acidic residues" evidence="5">
    <location>
        <begin position="1290"/>
        <end position="1304"/>
    </location>
</feature>
<reference evidence="7" key="2">
    <citation type="submission" date="2011-03" db="EMBL/GenBank/DDBJ databases">
        <title>Comparative genomics and transcriptomics of Neospora caninum and Toxoplasma gondii.</title>
        <authorList>
            <person name="Reid A.J."/>
            <person name="Sohal A."/>
            <person name="Harris D."/>
            <person name="Quail M."/>
            <person name="Sanders M."/>
            <person name="Berriman M."/>
            <person name="Wastling J.M."/>
            <person name="Pain A."/>
        </authorList>
    </citation>
    <scope>NUCLEOTIDE SEQUENCE</scope>
    <source>
        <strain evidence="7">Liverpool</strain>
    </source>
</reference>
<feature type="compositionally biased region" description="Basic and acidic residues" evidence="5">
    <location>
        <begin position="127"/>
        <end position="154"/>
    </location>
</feature>
<evidence type="ECO:0000313" key="9">
    <source>
        <dbReference type="Proteomes" id="UP000007494"/>
    </source>
</evidence>
<feature type="region of interest" description="Disordered" evidence="5">
    <location>
        <begin position="2503"/>
        <end position="2533"/>
    </location>
</feature>
<feature type="region of interest" description="Disordered" evidence="5">
    <location>
        <begin position="1693"/>
        <end position="1734"/>
    </location>
</feature>
<feature type="compositionally biased region" description="Basic and acidic residues" evidence="5">
    <location>
        <begin position="1457"/>
        <end position="1472"/>
    </location>
</feature>
<dbReference type="OrthoDB" id="331353at2759"/>
<feature type="region of interest" description="Disordered" evidence="5">
    <location>
        <begin position="772"/>
        <end position="812"/>
    </location>
</feature>